<evidence type="ECO:0000313" key="1">
    <source>
        <dbReference type="EMBL" id="SFP18013.1"/>
    </source>
</evidence>
<dbReference type="STRING" id="223786.SAMN05216234_10910"/>
<evidence type="ECO:0000313" key="2">
    <source>
        <dbReference type="Proteomes" id="UP000199227"/>
    </source>
</evidence>
<dbReference type="Proteomes" id="UP000199227">
    <property type="component" value="Unassembled WGS sequence"/>
</dbReference>
<name>A0A1I5N8F6_9BACT</name>
<proteinExistence type="predicted"/>
<reference evidence="1 2" key="1">
    <citation type="submission" date="2016-10" db="EMBL/GenBank/DDBJ databases">
        <authorList>
            <person name="de Groot N.N."/>
        </authorList>
    </citation>
    <scope>NUCLEOTIDE SEQUENCE [LARGE SCALE GENOMIC DNA]</scope>
    <source>
        <strain evidence="1 2">EP1-55-1</strain>
    </source>
</reference>
<dbReference type="EMBL" id="FOXB01000009">
    <property type="protein sequence ID" value="SFP18013.1"/>
    <property type="molecule type" value="Genomic_DNA"/>
</dbReference>
<organism evidence="1 2">
    <name type="scientific">Hydrogenimonas thermophila</name>
    <dbReference type="NCBI Taxonomy" id="223786"/>
    <lineage>
        <taxon>Bacteria</taxon>
        <taxon>Pseudomonadati</taxon>
        <taxon>Campylobacterota</taxon>
        <taxon>Epsilonproteobacteria</taxon>
        <taxon>Campylobacterales</taxon>
        <taxon>Hydrogenimonadaceae</taxon>
        <taxon>Hydrogenimonas</taxon>
    </lineage>
</organism>
<keyword evidence="2" id="KW-1185">Reference proteome</keyword>
<sequence length="134" mass="15651">MANIIYRTNGYVVEFEISEPISYNKSERFQGMYKMLKSLGKTEIISPKLAQALEDAGLLDQFLFDLERFSNGDCDCFYIINDEHQRKRVIDLESDEKFEVYAQNKFGYVLRNEDGPQAFVDKDMFRKCFAVLKG</sequence>
<protein>
    <submittedName>
        <fullName evidence="1">Uncharacterized protein</fullName>
    </submittedName>
</protein>
<dbReference type="RefSeq" id="WP_092911592.1">
    <property type="nucleotide sequence ID" value="NZ_FOXB01000009.1"/>
</dbReference>
<gene>
    <name evidence="1" type="ORF">SAMN05216234_10910</name>
</gene>
<dbReference type="AlphaFoldDB" id="A0A1I5N8F6"/>
<accession>A0A1I5N8F6</accession>